<keyword evidence="2" id="KW-1185">Reference proteome</keyword>
<proteinExistence type="predicted"/>
<name>A0A2C9CS88_9RHOB</name>
<evidence type="ECO:0000313" key="2">
    <source>
        <dbReference type="Proteomes" id="UP000220034"/>
    </source>
</evidence>
<dbReference type="RefSeq" id="WP_097929594.1">
    <property type="nucleotide sequence ID" value="NZ_OCTN01000003.1"/>
</dbReference>
<dbReference type="AlphaFoldDB" id="A0A2C9CS88"/>
<protein>
    <submittedName>
        <fullName evidence="1">Uncharacterized protein</fullName>
    </submittedName>
</protein>
<gene>
    <name evidence="1" type="ORF">SAMN06273572_10350</name>
</gene>
<dbReference type="Proteomes" id="UP000220034">
    <property type="component" value="Unassembled WGS sequence"/>
</dbReference>
<sequence>MPRQNRVTPTGQIIADPARGAWMGNRGGKIHADGQLLPRRRWASRRWITCALHFKDRQRQVMGAGYTELFFLDEVTALAAGHRPCFECRRTDAIVFATAFSGTGIARADDMDAILHRERCGPLDTLQAHSLPDGCFFSKDNAAWLVIDGRAHEWTPSGYRQNKALPDHPVTALTPASIRDALQAGYAPQVDRNGIGPRT</sequence>
<accession>A0A2C9CS88</accession>
<evidence type="ECO:0000313" key="1">
    <source>
        <dbReference type="EMBL" id="SOH94025.1"/>
    </source>
</evidence>
<organism evidence="1 2">
    <name type="scientific">Pontivivens marinum</name>
    <dbReference type="NCBI Taxonomy" id="1690039"/>
    <lineage>
        <taxon>Bacteria</taxon>
        <taxon>Pseudomonadati</taxon>
        <taxon>Pseudomonadota</taxon>
        <taxon>Alphaproteobacteria</taxon>
        <taxon>Rhodobacterales</taxon>
        <taxon>Paracoccaceae</taxon>
        <taxon>Pontivivens</taxon>
    </lineage>
</organism>
<dbReference type="EMBL" id="OCTN01000003">
    <property type="protein sequence ID" value="SOH94025.1"/>
    <property type="molecule type" value="Genomic_DNA"/>
</dbReference>
<reference evidence="2" key="1">
    <citation type="submission" date="2017-09" db="EMBL/GenBank/DDBJ databases">
        <authorList>
            <person name="Varghese N."/>
            <person name="Submissions S."/>
        </authorList>
    </citation>
    <scope>NUCLEOTIDE SEQUENCE [LARGE SCALE GENOMIC DNA]</scope>
    <source>
        <strain evidence="2">C7</strain>
    </source>
</reference>
<dbReference type="OrthoDB" id="894286at2"/>